<gene>
    <name evidence="2" type="ORF">SAMN06297251_11571</name>
</gene>
<organism evidence="2 3">
    <name type="scientific">Fulvimarina manganoxydans</name>
    <dbReference type="NCBI Taxonomy" id="937218"/>
    <lineage>
        <taxon>Bacteria</taxon>
        <taxon>Pseudomonadati</taxon>
        <taxon>Pseudomonadota</taxon>
        <taxon>Alphaproteobacteria</taxon>
        <taxon>Hyphomicrobiales</taxon>
        <taxon>Aurantimonadaceae</taxon>
        <taxon>Fulvimarina</taxon>
    </lineage>
</organism>
<dbReference type="RefSeq" id="WP_084411345.1">
    <property type="nucleotide sequence ID" value="NZ_FWXR01000015.1"/>
</dbReference>
<protein>
    <submittedName>
        <fullName evidence="2">Formylmethanofuran dehydrogenase, subunit C</fullName>
    </submittedName>
</protein>
<evidence type="ECO:0000313" key="3">
    <source>
        <dbReference type="Proteomes" id="UP000192656"/>
    </source>
</evidence>
<name>A0A1W2DID4_9HYPH</name>
<dbReference type="InterPro" id="IPR036485">
    <property type="entry name" value="Glu_synth_asu_C_sf"/>
</dbReference>
<dbReference type="PANTHER" id="PTHR39673:SF5">
    <property type="entry name" value="TUNGSTEN-CONTAINING FORMYLMETHANOFURAN DEHYDROGENASE 2 SUBUNIT C"/>
    <property type="match status" value="1"/>
</dbReference>
<dbReference type="GO" id="GO:0046914">
    <property type="term" value="F:transition metal ion binding"/>
    <property type="evidence" value="ECO:0007669"/>
    <property type="project" value="InterPro"/>
</dbReference>
<dbReference type="EMBL" id="FWXR01000015">
    <property type="protein sequence ID" value="SMC97209.1"/>
    <property type="molecule type" value="Genomic_DNA"/>
</dbReference>
<dbReference type="STRING" id="937218.SAMN06297251_11571"/>
<proteinExistence type="predicted"/>
<dbReference type="Gene3D" id="2.160.20.60">
    <property type="entry name" value="Glutamate synthase, alpha subunit, C-terminal domain"/>
    <property type="match status" value="1"/>
</dbReference>
<dbReference type="InterPro" id="IPR017550">
    <property type="entry name" value="Formylmethanofuran_DH_suC"/>
</dbReference>
<dbReference type="InterPro" id="IPR002489">
    <property type="entry name" value="Glu_synth_asu_C"/>
</dbReference>
<dbReference type="NCBIfam" id="TIGR03122">
    <property type="entry name" value="one_C_dehyd_C"/>
    <property type="match status" value="1"/>
</dbReference>
<sequence>MTGLVFRLKGEPEERLDLSPLIPERLDGLTSSEIQKLGIGTTKRDLKLGDVFDVSGADVSDIRFEGGSARLDKIGLGLSKGSIRVEGDVGFRCGRAMRGGAITVTGSAGDLAGSAMEGGELVIQGSAGARLGGPEAGETKGMSGGAIRVQGSAGERAADRMRRGTIVIDGDCGLDAASRMIAGTLIVGGKAKGTPGRLMKRGTLILAGGAERLAPTFLDCGPQDLIILRLMARAIGEELGAVPFDGSPMRRYGGDTAVLGMGEVFLPLR</sequence>
<dbReference type="GO" id="GO:0018493">
    <property type="term" value="F:formylmethanofuran dehydrogenase activity"/>
    <property type="evidence" value="ECO:0007669"/>
    <property type="project" value="InterPro"/>
</dbReference>
<keyword evidence="3" id="KW-1185">Reference proteome</keyword>
<reference evidence="2 3" key="1">
    <citation type="submission" date="2017-04" db="EMBL/GenBank/DDBJ databases">
        <authorList>
            <person name="Afonso C.L."/>
            <person name="Miller P.J."/>
            <person name="Scott M.A."/>
            <person name="Spackman E."/>
            <person name="Goraichik I."/>
            <person name="Dimitrov K.M."/>
            <person name="Suarez D.L."/>
            <person name="Swayne D.E."/>
        </authorList>
    </citation>
    <scope>NUCLEOTIDE SEQUENCE [LARGE SCALE GENOMIC DNA]</scope>
    <source>
        <strain evidence="2 3">CGMCC 1.10972</strain>
    </source>
</reference>
<dbReference type="OrthoDB" id="7302713at2"/>
<evidence type="ECO:0000313" key="2">
    <source>
        <dbReference type="EMBL" id="SMC97209.1"/>
    </source>
</evidence>
<evidence type="ECO:0000259" key="1">
    <source>
        <dbReference type="Pfam" id="PF01493"/>
    </source>
</evidence>
<feature type="domain" description="Glutamate synthase alpha subunit C-terminal" evidence="1">
    <location>
        <begin position="77"/>
        <end position="191"/>
    </location>
</feature>
<dbReference type="AlphaFoldDB" id="A0A1W2DID4"/>
<accession>A0A1W2DID4</accession>
<dbReference type="SUPFAM" id="SSF69336">
    <property type="entry name" value="Alpha subunit of glutamate synthase, C-terminal domain"/>
    <property type="match status" value="1"/>
</dbReference>
<dbReference type="GO" id="GO:0015948">
    <property type="term" value="P:methanogenesis"/>
    <property type="evidence" value="ECO:0007669"/>
    <property type="project" value="InterPro"/>
</dbReference>
<dbReference type="Proteomes" id="UP000192656">
    <property type="component" value="Unassembled WGS sequence"/>
</dbReference>
<dbReference type="Pfam" id="PF01493">
    <property type="entry name" value="GXGXG"/>
    <property type="match status" value="1"/>
</dbReference>
<dbReference type="PANTHER" id="PTHR39673">
    <property type="entry name" value="TUNGSTEN FORMYLMETHANOFURAN DEHYDROGENASE, SUBUNIT C (FWDC)"/>
    <property type="match status" value="1"/>
</dbReference>